<reference evidence="3" key="1">
    <citation type="submission" date="2017-06" db="EMBL/GenBank/DDBJ databases">
        <authorList>
            <person name="Varghese N."/>
            <person name="Submissions S."/>
        </authorList>
    </citation>
    <scope>NUCLEOTIDE SEQUENCE [LARGE SCALE GENOMIC DNA]</scope>
    <source>
        <strain evidence="3">DSM 11116</strain>
    </source>
</reference>
<proteinExistence type="predicted"/>
<dbReference type="SUPFAM" id="SSF51126">
    <property type="entry name" value="Pectin lyase-like"/>
    <property type="match status" value="1"/>
</dbReference>
<evidence type="ECO:0000256" key="1">
    <source>
        <dbReference type="SAM" id="Phobius"/>
    </source>
</evidence>
<keyword evidence="3" id="KW-1185">Reference proteome</keyword>
<dbReference type="RefSeq" id="WP_088842860.1">
    <property type="nucleotide sequence ID" value="NZ_FYEW01000001.1"/>
</dbReference>
<feature type="transmembrane region" description="Helical" evidence="1">
    <location>
        <begin position="7"/>
        <end position="26"/>
    </location>
</feature>
<protein>
    <recommendedName>
        <fullName evidence="4">Right handed beta helix region</fullName>
    </recommendedName>
</protein>
<dbReference type="EMBL" id="FYEW01000001">
    <property type="protein sequence ID" value="SNC66451.1"/>
    <property type="molecule type" value="Genomic_DNA"/>
</dbReference>
<gene>
    <name evidence="2" type="ORF">SAMN06265337_1615</name>
</gene>
<evidence type="ECO:0008006" key="4">
    <source>
        <dbReference type="Google" id="ProtNLM"/>
    </source>
</evidence>
<evidence type="ECO:0000313" key="2">
    <source>
        <dbReference type="EMBL" id="SNC66451.1"/>
    </source>
</evidence>
<accession>A0A212TKT6</accession>
<keyword evidence="1" id="KW-0812">Transmembrane</keyword>
<dbReference type="Proteomes" id="UP000198131">
    <property type="component" value="Unassembled WGS sequence"/>
</dbReference>
<organism evidence="2 3">
    <name type="scientific">Hymenobacter gelipurpurascens</name>
    <dbReference type="NCBI Taxonomy" id="89968"/>
    <lineage>
        <taxon>Bacteria</taxon>
        <taxon>Pseudomonadati</taxon>
        <taxon>Bacteroidota</taxon>
        <taxon>Cytophagia</taxon>
        <taxon>Cytophagales</taxon>
        <taxon>Hymenobacteraceae</taxon>
        <taxon>Hymenobacter</taxon>
    </lineage>
</organism>
<keyword evidence="1" id="KW-0472">Membrane</keyword>
<dbReference type="OrthoDB" id="901313at2"/>
<evidence type="ECO:0000313" key="3">
    <source>
        <dbReference type="Proteomes" id="UP000198131"/>
    </source>
</evidence>
<dbReference type="InterPro" id="IPR011050">
    <property type="entry name" value="Pectin_lyase_fold/virulence"/>
</dbReference>
<keyword evidence="1" id="KW-1133">Transmembrane helix</keyword>
<name>A0A212TKT6_9BACT</name>
<sequence>MKTHLRALPIGLGFLLIAGILSGIWYKILDERAILVITKGGTYTGNFRSTESGKPVVLIETTQLVILENCTLTGAGDIIQAANGQADLIVRNCTAYGLTPSEDKKDRGTFLRVAEARRLTVEHNYIEHLNGLIVYRWGGDGSAQQTMTVRYNSVKNLDARRRDGSYPRQGAAFVLLNSVRNLAGIDISFNQVINEPDQSTVFDNINFYNSSGTAQSWAKVHDNYVQGAYPFPSTSSEFSGSGMTTDGDGSTAQSTVAFLEAYNNQFVSTCNAAMNIAAGHDIYFHHNRMVTSGLRKDGVRLNSTFAAASIFNSYKKDTLTVFVRHRMLDNTIGYVRIGVSFPYKNRQDQDVTTGLNRMPKTGNNHLPNPITLATEQNEWTLWQQKLSKQGVQVGPLTRATVKAGYE</sequence>
<dbReference type="AlphaFoldDB" id="A0A212TKT6"/>